<dbReference type="RefSeq" id="WP_277539091.1">
    <property type="nucleotide sequence ID" value="NZ_JAPDIA010000009.1"/>
</dbReference>
<comment type="caution">
    <text evidence="2">The sequence shown here is derived from an EMBL/GenBank/DDBJ whole genome shotgun (WGS) entry which is preliminary data.</text>
</comment>
<reference evidence="2" key="1">
    <citation type="submission" date="2022-10" db="EMBL/GenBank/DDBJ databases">
        <title>Comparative genomic analysis of Cohnella hashimotonis sp. nov., isolated from the International Space Station.</title>
        <authorList>
            <person name="Simpson A."/>
            <person name="Venkateswaran K."/>
        </authorList>
    </citation>
    <scope>NUCLEOTIDE SEQUENCE</scope>
    <source>
        <strain evidence="2">DSM 28161</strain>
    </source>
</reference>
<dbReference type="PANTHER" id="PTHR41317:SF1">
    <property type="entry name" value="PD-(D_E)XK NUCLEASE FAMILY TRANSPOSASE"/>
    <property type="match status" value="1"/>
</dbReference>
<protein>
    <submittedName>
        <fullName evidence="2">Rpn family recombination-promoting nuclease/putative transposase</fullName>
    </submittedName>
</protein>
<dbReference type="NCBIfam" id="TIGR01784">
    <property type="entry name" value="T_den_put_tspse"/>
    <property type="match status" value="1"/>
</dbReference>
<gene>
    <name evidence="2" type="ORF">OMP40_37130</name>
</gene>
<dbReference type="Pfam" id="PF12784">
    <property type="entry name" value="PDDEXK_2"/>
    <property type="match status" value="1"/>
</dbReference>
<evidence type="ECO:0000256" key="1">
    <source>
        <dbReference type="SAM" id="MobiDB-lite"/>
    </source>
</evidence>
<keyword evidence="3" id="KW-1185">Reference proteome</keyword>
<evidence type="ECO:0000313" key="2">
    <source>
        <dbReference type="EMBL" id="MDG0814282.1"/>
    </source>
</evidence>
<dbReference type="PANTHER" id="PTHR41317">
    <property type="entry name" value="PD-(D_E)XK NUCLEASE FAMILY TRANSPOSASE"/>
    <property type="match status" value="1"/>
</dbReference>
<dbReference type="AlphaFoldDB" id="A0A9X4L6A7"/>
<organism evidence="2 3">
    <name type="scientific">Cohnella rhizosphaerae</name>
    <dbReference type="NCBI Taxonomy" id="1457232"/>
    <lineage>
        <taxon>Bacteria</taxon>
        <taxon>Bacillati</taxon>
        <taxon>Bacillota</taxon>
        <taxon>Bacilli</taxon>
        <taxon>Bacillales</taxon>
        <taxon>Paenibacillaceae</taxon>
        <taxon>Cohnella</taxon>
    </lineage>
</organism>
<dbReference type="EMBL" id="JAPDIA010000009">
    <property type="protein sequence ID" value="MDG0814282.1"/>
    <property type="molecule type" value="Genomic_DNA"/>
</dbReference>
<dbReference type="InterPro" id="IPR010106">
    <property type="entry name" value="RpnA"/>
</dbReference>
<sequence>MRQTVILKEEKEVYSSRTYVDLKADFAFKRMFGQPDGEAVLIAFLNALLGASADTKITSASILNTDLEREHEGDKKAVLDLLARTNRGDLAHVEIQVTGNPHLAKRQLHYWSRIFAKQMEKGRPYSDLRRTISILISNVDVLPETQRYHSVFGLYEKQEHFPLTDVIELHVIELQKLLRRAAKSEADPWTEPEIRWLLLLGAVQGGEVQTKLMEKLEAIAMSGDTELLEAFGRWEDMSRDPKVWAKYEMWHKAMMDDAAYKAEMEQLLAERARLKSETEALKSETEALKSETETLKSETEALKSETETLKSETETLKSETETLKSKTESLESKTESLETEKDQMHARLLETGRTLLLNGMDATEVARMTGLSQEELRG</sequence>
<dbReference type="Gene3D" id="6.10.250.3110">
    <property type="match status" value="1"/>
</dbReference>
<evidence type="ECO:0000313" key="3">
    <source>
        <dbReference type="Proteomes" id="UP001153404"/>
    </source>
</evidence>
<name>A0A9X4L6A7_9BACL</name>
<feature type="region of interest" description="Disordered" evidence="1">
    <location>
        <begin position="278"/>
        <end position="346"/>
    </location>
</feature>
<dbReference type="Proteomes" id="UP001153404">
    <property type="component" value="Unassembled WGS sequence"/>
</dbReference>
<proteinExistence type="predicted"/>
<accession>A0A9X4L6A7</accession>